<protein>
    <recommendedName>
        <fullName evidence="5">FHA domain-containing protein</fullName>
    </recommendedName>
</protein>
<dbReference type="SUPFAM" id="SSF49879">
    <property type="entry name" value="SMAD/FHA domain"/>
    <property type="match status" value="1"/>
</dbReference>
<name>A0A212FN86_DANPL</name>
<keyword evidence="2" id="KW-0067">ATP-binding</keyword>
<evidence type="ECO:0000256" key="4">
    <source>
        <dbReference type="SAM" id="MobiDB-lite"/>
    </source>
</evidence>
<evidence type="ECO:0000256" key="1">
    <source>
        <dbReference type="ARBA" id="ARBA00022741"/>
    </source>
</evidence>
<dbReference type="PANTHER" id="PTHR47117">
    <property type="entry name" value="STAR-RELATED LIPID TRANSFER PROTEIN 9"/>
    <property type="match status" value="1"/>
</dbReference>
<feature type="compositionally biased region" description="Basic and acidic residues" evidence="4">
    <location>
        <begin position="106"/>
        <end position="122"/>
    </location>
</feature>
<dbReference type="EMBL" id="AGBW02006696">
    <property type="protein sequence ID" value="OWR55197.1"/>
    <property type="molecule type" value="Genomic_DNA"/>
</dbReference>
<keyword evidence="7" id="KW-1185">Reference proteome</keyword>
<dbReference type="InterPro" id="IPR008984">
    <property type="entry name" value="SMAD_FHA_dom_sf"/>
</dbReference>
<feature type="domain" description="FHA" evidence="5">
    <location>
        <begin position="37"/>
        <end position="94"/>
    </location>
</feature>
<evidence type="ECO:0000259" key="5">
    <source>
        <dbReference type="Pfam" id="PF00498"/>
    </source>
</evidence>
<keyword evidence="1" id="KW-0547">Nucleotide-binding</keyword>
<comment type="caution">
    <text evidence="6">The sequence shown here is derived from an EMBL/GenBank/DDBJ whole genome shotgun (WGS) entry which is preliminary data.</text>
</comment>
<sequence>SLRRTRIIRINIRFYCADRIASVFPGVTRLGTAEANVPQDIQLSGSHILSEHCIFENTDGVICLIPHAGALVYVNGREVTEPIILKTGSRVILGKNHVFRFTHPGQPREEMISNKAVDDKPGANDVEGLKLSPN</sequence>
<keyword evidence="3" id="KW-0505">Motor protein</keyword>
<feature type="region of interest" description="Disordered" evidence="4">
    <location>
        <begin position="105"/>
        <end position="134"/>
    </location>
</feature>
<gene>
    <name evidence="6" type="ORF">KGM_210566B</name>
</gene>
<evidence type="ECO:0000313" key="7">
    <source>
        <dbReference type="Proteomes" id="UP000007151"/>
    </source>
</evidence>
<dbReference type="InterPro" id="IPR000253">
    <property type="entry name" value="FHA_dom"/>
</dbReference>
<dbReference type="PANTHER" id="PTHR47117:SF10">
    <property type="entry name" value="KINESIN-LIKE PROTEIN KIF1B"/>
    <property type="match status" value="1"/>
</dbReference>
<feature type="non-terminal residue" evidence="6">
    <location>
        <position position="1"/>
    </location>
</feature>
<evidence type="ECO:0000256" key="2">
    <source>
        <dbReference type="ARBA" id="ARBA00022840"/>
    </source>
</evidence>
<organism evidence="6 7">
    <name type="scientific">Danaus plexippus plexippus</name>
    <dbReference type="NCBI Taxonomy" id="278856"/>
    <lineage>
        <taxon>Eukaryota</taxon>
        <taxon>Metazoa</taxon>
        <taxon>Ecdysozoa</taxon>
        <taxon>Arthropoda</taxon>
        <taxon>Hexapoda</taxon>
        <taxon>Insecta</taxon>
        <taxon>Pterygota</taxon>
        <taxon>Neoptera</taxon>
        <taxon>Endopterygota</taxon>
        <taxon>Lepidoptera</taxon>
        <taxon>Glossata</taxon>
        <taxon>Ditrysia</taxon>
        <taxon>Papilionoidea</taxon>
        <taxon>Nymphalidae</taxon>
        <taxon>Danainae</taxon>
        <taxon>Danaini</taxon>
        <taxon>Danaina</taxon>
        <taxon>Danaus</taxon>
        <taxon>Danaus</taxon>
    </lineage>
</organism>
<dbReference type="Proteomes" id="UP000007151">
    <property type="component" value="Unassembled WGS sequence"/>
</dbReference>
<evidence type="ECO:0000256" key="3">
    <source>
        <dbReference type="ARBA" id="ARBA00023175"/>
    </source>
</evidence>
<proteinExistence type="predicted"/>
<reference evidence="6 7" key="1">
    <citation type="journal article" date="2011" name="Cell">
        <title>The monarch butterfly genome yields insights into long-distance migration.</title>
        <authorList>
            <person name="Zhan S."/>
            <person name="Merlin C."/>
            <person name="Boore J.L."/>
            <person name="Reppert S.M."/>
        </authorList>
    </citation>
    <scope>NUCLEOTIDE SEQUENCE [LARGE SCALE GENOMIC DNA]</scope>
    <source>
        <strain evidence="6">F-2</strain>
    </source>
</reference>
<dbReference type="Pfam" id="PF00498">
    <property type="entry name" value="FHA"/>
    <property type="match status" value="1"/>
</dbReference>
<dbReference type="STRING" id="278856.A0A212FN86"/>
<dbReference type="AlphaFoldDB" id="A0A212FN86"/>
<dbReference type="Gene3D" id="2.60.200.20">
    <property type="match status" value="1"/>
</dbReference>
<dbReference type="GO" id="GO:0005524">
    <property type="term" value="F:ATP binding"/>
    <property type="evidence" value="ECO:0007669"/>
    <property type="project" value="UniProtKB-KW"/>
</dbReference>
<dbReference type="KEGG" id="dpl:KGM_210566B"/>
<evidence type="ECO:0000313" key="6">
    <source>
        <dbReference type="EMBL" id="OWR55197.1"/>
    </source>
</evidence>
<accession>A0A212FN86</accession>
<dbReference type="InParanoid" id="A0A212FN86"/>